<evidence type="ECO:0000256" key="12">
    <source>
        <dbReference type="RuleBase" id="RU003784"/>
    </source>
</evidence>
<dbReference type="EC" id="2.5.1.75" evidence="10"/>
<evidence type="ECO:0000256" key="10">
    <source>
        <dbReference type="HAMAP-Rule" id="MF_00185"/>
    </source>
</evidence>
<evidence type="ECO:0000256" key="3">
    <source>
        <dbReference type="ARBA" id="ARBA00005842"/>
    </source>
</evidence>
<dbReference type="EMBL" id="DOEK01000013">
    <property type="protein sequence ID" value="HBP29038.1"/>
    <property type="molecule type" value="Genomic_DNA"/>
</dbReference>
<dbReference type="GO" id="GO:0052381">
    <property type="term" value="F:tRNA dimethylallyltransferase activity"/>
    <property type="evidence" value="ECO:0007669"/>
    <property type="project" value="UniProtKB-UniRule"/>
</dbReference>
<feature type="region of interest" description="Interaction with substrate tRNA" evidence="10">
    <location>
        <begin position="255"/>
        <end position="260"/>
    </location>
</feature>
<dbReference type="HAMAP" id="MF_00185">
    <property type="entry name" value="IPP_trans"/>
    <property type="match status" value="1"/>
</dbReference>
<organism evidence="14 15">
    <name type="scientific">Advenella kashmirensis</name>
    <dbReference type="NCBI Taxonomy" id="310575"/>
    <lineage>
        <taxon>Bacteria</taxon>
        <taxon>Pseudomonadati</taxon>
        <taxon>Pseudomonadota</taxon>
        <taxon>Betaproteobacteria</taxon>
        <taxon>Burkholderiales</taxon>
        <taxon>Alcaligenaceae</taxon>
    </lineage>
</organism>
<accession>A0A356LE46</accession>
<evidence type="ECO:0000256" key="8">
    <source>
        <dbReference type="ARBA" id="ARBA00022842"/>
    </source>
</evidence>
<dbReference type="InterPro" id="IPR018022">
    <property type="entry name" value="IPT"/>
</dbReference>
<dbReference type="PANTHER" id="PTHR11088:SF60">
    <property type="entry name" value="TRNA DIMETHYLALLYLTRANSFERASE"/>
    <property type="match status" value="1"/>
</dbReference>
<feature type="site" description="Interaction with substrate tRNA" evidence="10">
    <location>
        <position position="115"/>
    </location>
</feature>
<feature type="binding site" evidence="10">
    <location>
        <begin position="26"/>
        <end position="31"/>
    </location>
    <ligand>
        <name>substrate</name>
    </ligand>
</feature>
<keyword evidence="5 10" id="KW-0819">tRNA processing</keyword>
<dbReference type="SUPFAM" id="SSF52540">
    <property type="entry name" value="P-loop containing nucleoside triphosphate hydrolases"/>
    <property type="match status" value="1"/>
</dbReference>
<evidence type="ECO:0000313" key="14">
    <source>
        <dbReference type="EMBL" id="HBP29038.1"/>
    </source>
</evidence>
<evidence type="ECO:0000256" key="2">
    <source>
        <dbReference type="ARBA" id="ARBA00003213"/>
    </source>
</evidence>
<feature type="region of interest" description="Interaction with substrate tRNA" evidence="10">
    <location>
        <begin position="49"/>
        <end position="52"/>
    </location>
</feature>
<evidence type="ECO:0000256" key="4">
    <source>
        <dbReference type="ARBA" id="ARBA00022679"/>
    </source>
</evidence>
<dbReference type="Pfam" id="PF01715">
    <property type="entry name" value="IPPT"/>
    <property type="match status" value="1"/>
</dbReference>
<gene>
    <name evidence="10" type="primary">miaA</name>
    <name evidence="14" type="ORF">DD666_06450</name>
</gene>
<dbReference type="Gene3D" id="1.10.20.140">
    <property type="match status" value="1"/>
</dbReference>
<name>A0A356LE46_9BURK</name>
<proteinExistence type="inferred from homology"/>
<comment type="similarity">
    <text evidence="3 10 13">Belongs to the IPP transferase family.</text>
</comment>
<evidence type="ECO:0000256" key="1">
    <source>
        <dbReference type="ARBA" id="ARBA00001946"/>
    </source>
</evidence>
<keyword evidence="7 10" id="KW-0067">ATP-binding</keyword>
<evidence type="ECO:0000256" key="13">
    <source>
        <dbReference type="RuleBase" id="RU003785"/>
    </source>
</evidence>
<dbReference type="GO" id="GO:0006400">
    <property type="term" value="P:tRNA modification"/>
    <property type="evidence" value="ECO:0007669"/>
    <property type="project" value="TreeGrafter"/>
</dbReference>
<comment type="caution">
    <text evidence="14">The sequence shown here is derived from an EMBL/GenBank/DDBJ whole genome shotgun (WGS) entry which is preliminary data.</text>
</comment>
<comment type="cofactor">
    <cofactor evidence="1 10">
        <name>Mg(2+)</name>
        <dbReference type="ChEBI" id="CHEBI:18420"/>
    </cofactor>
</comment>
<keyword evidence="4 10" id="KW-0808">Transferase</keyword>
<comment type="subunit">
    <text evidence="10">Monomer.</text>
</comment>
<feature type="binding site" evidence="10">
    <location>
        <begin position="24"/>
        <end position="31"/>
    </location>
    <ligand>
        <name>ATP</name>
        <dbReference type="ChEBI" id="CHEBI:30616"/>
    </ligand>
</feature>
<dbReference type="FunFam" id="1.10.20.140:FF:000001">
    <property type="entry name" value="tRNA dimethylallyltransferase"/>
    <property type="match status" value="1"/>
</dbReference>
<dbReference type="Gene3D" id="3.40.50.300">
    <property type="entry name" value="P-loop containing nucleotide triphosphate hydrolases"/>
    <property type="match status" value="1"/>
</dbReference>
<comment type="caution">
    <text evidence="10">Lacks conserved residue(s) required for the propagation of feature annotation.</text>
</comment>
<dbReference type="GO" id="GO:0005524">
    <property type="term" value="F:ATP binding"/>
    <property type="evidence" value="ECO:0007669"/>
    <property type="project" value="UniProtKB-UniRule"/>
</dbReference>
<reference evidence="14 15" key="1">
    <citation type="journal article" date="2018" name="Nat. Biotechnol.">
        <title>A standardized bacterial taxonomy based on genome phylogeny substantially revises the tree of life.</title>
        <authorList>
            <person name="Parks D.H."/>
            <person name="Chuvochina M."/>
            <person name="Waite D.W."/>
            <person name="Rinke C."/>
            <person name="Skarshewski A."/>
            <person name="Chaumeil P.A."/>
            <person name="Hugenholtz P."/>
        </authorList>
    </citation>
    <scope>NUCLEOTIDE SEQUENCE [LARGE SCALE GENOMIC DNA]</scope>
    <source>
        <strain evidence="14">UBA10707</strain>
    </source>
</reference>
<feature type="site" description="Interaction with substrate tRNA" evidence="10">
    <location>
        <position position="137"/>
    </location>
</feature>
<dbReference type="Proteomes" id="UP000264036">
    <property type="component" value="Unassembled WGS sequence"/>
</dbReference>
<feature type="region of interest" description="Interaction with substrate tRNA" evidence="10">
    <location>
        <begin position="173"/>
        <end position="177"/>
    </location>
</feature>
<evidence type="ECO:0000313" key="15">
    <source>
        <dbReference type="Proteomes" id="UP000264036"/>
    </source>
</evidence>
<dbReference type="NCBIfam" id="TIGR00174">
    <property type="entry name" value="miaA"/>
    <property type="match status" value="1"/>
</dbReference>
<sequence>MEHERPGSSVHARPVTQPVFCLAGPTASGKSASVLALARRWPIEIINVDSATIYIGMDIGTAKPTPQEQATTPQHLLDIRDPTESYSAAQFVQDTQLLIDQIRARGCIPVLAGGTMMYFNALRQGLHALPQADPNIRADIEQMAKQHGWPHVHALLQRHDPVTAARLAPNDRQRIQRMLEVCLITGQPYSSLIAAEGERAGTDTFHMVSLEPSERLQLHDRIALRFDQMLDQGLVGEVEQLWRRGDLHENLPAIRCVGYRQIWQHLAGHDSLKHAREKAIAATRQLAKRQLTWLRSMPDRQVIDCLQADVASRVIEAAATVMPR</sequence>
<dbReference type="AlphaFoldDB" id="A0A356LE46"/>
<evidence type="ECO:0000256" key="7">
    <source>
        <dbReference type="ARBA" id="ARBA00022840"/>
    </source>
</evidence>
<evidence type="ECO:0000256" key="11">
    <source>
        <dbReference type="RuleBase" id="RU003783"/>
    </source>
</evidence>
<dbReference type="InterPro" id="IPR039657">
    <property type="entry name" value="Dimethylallyltransferase"/>
</dbReference>
<comment type="function">
    <text evidence="2 10 12">Catalyzes the transfer of a dimethylallyl group onto the adenine at position 37 in tRNAs that read codons beginning with uridine, leading to the formation of N6-(dimethylallyl)adenosine (i(6)A).</text>
</comment>
<dbReference type="InterPro" id="IPR027417">
    <property type="entry name" value="P-loop_NTPase"/>
</dbReference>
<keyword evidence="8 10" id="KW-0460">Magnesium</keyword>
<evidence type="ECO:0000256" key="5">
    <source>
        <dbReference type="ARBA" id="ARBA00022694"/>
    </source>
</evidence>
<evidence type="ECO:0000256" key="9">
    <source>
        <dbReference type="ARBA" id="ARBA00049563"/>
    </source>
</evidence>
<keyword evidence="6 10" id="KW-0547">Nucleotide-binding</keyword>
<evidence type="ECO:0000256" key="6">
    <source>
        <dbReference type="ARBA" id="ARBA00022741"/>
    </source>
</evidence>
<comment type="catalytic activity">
    <reaction evidence="9 10 11">
        <text>adenosine(37) in tRNA + dimethylallyl diphosphate = N(6)-dimethylallyladenosine(37) in tRNA + diphosphate</text>
        <dbReference type="Rhea" id="RHEA:26482"/>
        <dbReference type="Rhea" id="RHEA-COMP:10162"/>
        <dbReference type="Rhea" id="RHEA-COMP:10375"/>
        <dbReference type="ChEBI" id="CHEBI:33019"/>
        <dbReference type="ChEBI" id="CHEBI:57623"/>
        <dbReference type="ChEBI" id="CHEBI:74411"/>
        <dbReference type="ChEBI" id="CHEBI:74415"/>
        <dbReference type="EC" id="2.5.1.75"/>
    </reaction>
</comment>
<dbReference type="PANTHER" id="PTHR11088">
    <property type="entry name" value="TRNA DIMETHYLALLYLTRANSFERASE"/>
    <property type="match status" value="1"/>
</dbReference>
<protein>
    <recommendedName>
        <fullName evidence="10">tRNA dimethylallyltransferase</fullName>
        <ecNumber evidence="10">2.5.1.75</ecNumber>
    </recommendedName>
    <alternativeName>
        <fullName evidence="10">Dimethylallyl diphosphate:tRNA dimethylallyltransferase</fullName>
        <shortName evidence="10">DMAPP:tRNA dimethylallyltransferase</shortName>
        <shortName evidence="10">DMATase</shortName>
    </alternativeName>
    <alternativeName>
        <fullName evidence="10">Isopentenyl-diphosphate:tRNA isopentenyltransferase</fullName>
        <shortName evidence="10">IPP transferase</shortName>
        <shortName evidence="10">IPPT</shortName>
        <shortName evidence="10">IPTase</shortName>
    </alternativeName>
</protein>